<dbReference type="PANTHER" id="PTHR14052:SF0">
    <property type="entry name" value="ORIGIN RECOGNITION COMPLEX SUBUNIT 2"/>
    <property type="match status" value="1"/>
</dbReference>
<evidence type="ECO:0000313" key="9">
    <source>
        <dbReference type="EMBL" id="CAI2366543.1"/>
    </source>
</evidence>
<dbReference type="PANTHER" id="PTHR14052">
    <property type="entry name" value="ORIGIN RECOGNITION COMPLEX SUBUNIT 2"/>
    <property type="match status" value="1"/>
</dbReference>
<name>A0AAD1UFW8_EUPCR</name>
<comment type="subcellular location">
    <subcellularLocation>
        <location evidence="1 5">Nucleus</location>
    </subcellularLocation>
</comment>
<dbReference type="InterPro" id="IPR007220">
    <property type="entry name" value="ORC2"/>
</dbReference>
<dbReference type="GO" id="GO:0003688">
    <property type="term" value="F:DNA replication origin binding"/>
    <property type="evidence" value="ECO:0007669"/>
    <property type="project" value="UniProtKB-UniRule"/>
</dbReference>
<evidence type="ECO:0000256" key="5">
    <source>
        <dbReference type="RuleBase" id="RU368084"/>
    </source>
</evidence>
<keyword evidence="10" id="KW-1185">Reference proteome</keyword>
<evidence type="ECO:0000256" key="6">
    <source>
        <dbReference type="SAM" id="MobiDB-lite"/>
    </source>
</evidence>
<feature type="domain" description="Origin recognition complex subunit 2 winged-helix" evidence="8">
    <location>
        <begin position="414"/>
        <end position="472"/>
    </location>
</feature>
<dbReference type="InterPro" id="IPR056773">
    <property type="entry name" value="WHD_ORC2"/>
</dbReference>
<proteinExistence type="inferred from homology"/>
<dbReference type="AlphaFoldDB" id="A0AAD1UFW8"/>
<dbReference type="Pfam" id="PF24882">
    <property type="entry name" value="WHD_ORC2"/>
    <property type="match status" value="1"/>
</dbReference>
<dbReference type="EMBL" id="CAMPGE010007629">
    <property type="protein sequence ID" value="CAI2366543.1"/>
    <property type="molecule type" value="Genomic_DNA"/>
</dbReference>
<sequence length="488" mass="56678">MEVDHMQNETDLMFDNPNGLMQNLNEANDLVEELSASSHSVNEEQNSDDGEINIKAELKGHQDNRFKDDAIRLGEEDQMAFMDYFRCRTQKVQLKSDSEEIGRKNFHEFFSKNQKTVAQGKHDKTSRDREDKKTDRRRRDDRDRLRQDQREQDIHDFALNNAENPHIDEESKGPSYEDFLGDSFSTGDGMAKSICCELKDEMYYMLDSGLNLAIYGVGSKINFLKHFTMGLKENAIVVGNCYHPGLTLKGILKELTTHINREYMNDENNKVMKQMNKFFSMGDNVEYLLKTLSIDDLNIPKIYIVLISLDSGNLKSLELQRHLSSLAKCDKIGIIVTTDSLKPAVFWDDAVLDEYNFVFYQIDTYEEYDLEKSMVTPLFSLKNEREELGLAFILQSFTDAQVDAMKVLAKFQLENPHEPGMKERELYEECVDMQAVSDIKNLKEILREIRDHKILFEREDKEGNSYLYLKLKATILEKIIHNQLQPDD</sequence>
<feature type="region of interest" description="Disordered" evidence="6">
    <location>
        <begin position="112"/>
        <end position="174"/>
    </location>
</feature>
<organism evidence="9 10">
    <name type="scientific">Euplotes crassus</name>
    <dbReference type="NCBI Taxonomy" id="5936"/>
    <lineage>
        <taxon>Eukaryota</taxon>
        <taxon>Sar</taxon>
        <taxon>Alveolata</taxon>
        <taxon>Ciliophora</taxon>
        <taxon>Intramacronucleata</taxon>
        <taxon>Spirotrichea</taxon>
        <taxon>Hypotrichia</taxon>
        <taxon>Euplotida</taxon>
        <taxon>Euplotidae</taxon>
        <taxon>Moneuplotes</taxon>
    </lineage>
</organism>
<protein>
    <recommendedName>
        <fullName evidence="5">Origin recognition complex subunit 2</fullName>
    </recommendedName>
</protein>
<evidence type="ECO:0000313" key="10">
    <source>
        <dbReference type="Proteomes" id="UP001295684"/>
    </source>
</evidence>
<evidence type="ECO:0000256" key="1">
    <source>
        <dbReference type="ARBA" id="ARBA00004123"/>
    </source>
</evidence>
<comment type="function">
    <text evidence="5">Component of the origin recognition complex (ORC) that binds origins of replication. DNA-binding is ATP-dependent. ORC is required to assemble the pre-replication complex necessary to initiate DNA replication.</text>
</comment>
<gene>
    <name evidence="9" type="ORF">ECRASSUSDP1_LOCUS7816</name>
</gene>
<keyword evidence="4 5" id="KW-0539">Nucleus</keyword>
<comment type="caution">
    <text evidence="9">The sequence shown here is derived from an EMBL/GenBank/DDBJ whole genome shotgun (WGS) entry which is preliminary data.</text>
</comment>
<feature type="compositionally biased region" description="Basic and acidic residues" evidence="6">
    <location>
        <begin position="120"/>
        <end position="156"/>
    </location>
</feature>
<evidence type="ECO:0000259" key="7">
    <source>
        <dbReference type="Pfam" id="PF04084"/>
    </source>
</evidence>
<evidence type="ECO:0000256" key="4">
    <source>
        <dbReference type="ARBA" id="ARBA00023242"/>
    </source>
</evidence>
<keyword evidence="3 5" id="KW-0235">DNA replication</keyword>
<dbReference type="Pfam" id="PF04084">
    <property type="entry name" value="RecA-like_ORC2"/>
    <property type="match status" value="1"/>
</dbReference>
<reference evidence="9" key="1">
    <citation type="submission" date="2023-07" db="EMBL/GenBank/DDBJ databases">
        <authorList>
            <consortium name="AG Swart"/>
            <person name="Singh M."/>
            <person name="Singh A."/>
            <person name="Seah K."/>
            <person name="Emmerich C."/>
        </authorList>
    </citation>
    <scope>NUCLEOTIDE SEQUENCE</scope>
    <source>
        <strain evidence="9">DP1</strain>
    </source>
</reference>
<evidence type="ECO:0000259" key="8">
    <source>
        <dbReference type="Pfam" id="PF24882"/>
    </source>
</evidence>
<feature type="domain" description="Origin recognition complex subunit 2 RecA-like" evidence="7">
    <location>
        <begin position="198"/>
        <end position="361"/>
    </location>
</feature>
<evidence type="ECO:0000256" key="3">
    <source>
        <dbReference type="ARBA" id="ARBA00022705"/>
    </source>
</evidence>
<accession>A0AAD1UFW8</accession>
<dbReference type="InterPro" id="IPR056772">
    <property type="entry name" value="RecA-like_ORC2"/>
</dbReference>
<dbReference type="GO" id="GO:0005664">
    <property type="term" value="C:nuclear origin of replication recognition complex"/>
    <property type="evidence" value="ECO:0007669"/>
    <property type="project" value="UniProtKB-UniRule"/>
</dbReference>
<dbReference type="GO" id="GO:0006260">
    <property type="term" value="P:DNA replication"/>
    <property type="evidence" value="ECO:0007669"/>
    <property type="project" value="UniProtKB-UniRule"/>
</dbReference>
<comment type="subunit">
    <text evidence="5">Component of the origin recognition complex (ORC).</text>
</comment>
<evidence type="ECO:0000256" key="2">
    <source>
        <dbReference type="ARBA" id="ARBA00007421"/>
    </source>
</evidence>
<dbReference type="Proteomes" id="UP001295684">
    <property type="component" value="Unassembled WGS sequence"/>
</dbReference>
<comment type="similarity">
    <text evidence="2 5">Belongs to the ORC2 family.</text>
</comment>